<gene>
    <name evidence="2" type="ORF">HMPREF9451_01648</name>
</gene>
<keyword evidence="3" id="KW-1185">Reference proteome</keyword>
<dbReference type="SUPFAM" id="SSF56784">
    <property type="entry name" value="HAD-like"/>
    <property type="match status" value="1"/>
</dbReference>
<dbReference type="Gene3D" id="3.40.50.1000">
    <property type="entry name" value="HAD superfamily/HAD-like"/>
    <property type="match status" value="1"/>
</dbReference>
<accession>K0YI82</accession>
<dbReference type="InterPro" id="IPR010021">
    <property type="entry name" value="PGPP1/Gep4"/>
</dbReference>
<dbReference type="NCBIfam" id="TIGR01662">
    <property type="entry name" value="HAD-SF-IIIA"/>
    <property type="match status" value="1"/>
</dbReference>
<organism evidence="2 3">
    <name type="scientific">Slackia piriformis YIT 12062</name>
    <dbReference type="NCBI Taxonomy" id="742818"/>
    <lineage>
        <taxon>Bacteria</taxon>
        <taxon>Bacillati</taxon>
        <taxon>Actinomycetota</taxon>
        <taxon>Coriobacteriia</taxon>
        <taxon>Eggerthellales</taxon>
        <taxon>Eggerthellaceae</taxon>
        <taxon>Slackia</taxon>
    </lineage>
</organism>
<dbReference type="InParanoid" id="K0YI82"/>
<dbReference type="InterPro" id="IPR051540">
    <property type="entry name" value="S-2-haloacid_dehalogenase"/>
</dbReference>
<dbReference type="GO" id="GO:0008962">
    <property type="term" value="F:phosphatidylglycerophosphatase activity"/>
    <property type="evidence" value="ECO:0007669"/>
    <property type="project" value="InterPro"/>
</dbReference>
<sequence length="176" mass="20012">MFEQFYPYEYAQSVFSIDYDKLYELGYRGLIFDVDNTLVHHGDPSTEEVDAFLLELQSRGFRVVLLSDNETSRLESFTAKTHIPFIPDAGKPSPKGYEAALEKLGLERSEAIVIGDQMFTDIRGANASGLASILVHYVTVPGQRIGKRRYVEKALLVLWRKSGRLHQRLGFVERPL</sequence>
<dbReference type="RefSeq" id="WP_009139829.1">
    <property type="nucleotide sequence ID" value="NZ_JH815199.1"/>
</dbReference>
<dbReference type="EMBL" id="ADMD01000009">
    <property type="protein sequence ID" value="EJZ83131.1"/>
    <property type="molecule type" value="Genomic_DNA"/>
</dbReference>
<dbReference type="InterPro" id="IPR006549">
    <property type="entry name" value="HAD-SF_hydro_IIIA"/>
</dbReference>
<dbReference type="PANTHER" id="PTHR43316:SF8">
    <property type="entry name" value="HAD FAMILY HYDROLASE"/>
    <property type="match status" value="1"/>
</dbReference>
<reference evidence="2 3" key="1">
    <citation type="submission" date="2012-08" db="EMBL/GenBank/DDBJ databases">
        <title>The Genome Sequence of Slackia piriformis YIT 12062.</title>
        <authorList>
            <consortium name="The Broad Institute Genome Sequencing Platform"/>
            <person name="Earl A."/>
            <person name="Ward D."/>
            <person name="Feldgarden M."/>
            <person name="Gevers D."/>
            <person name="Morotomi M."/>
            <person name="Walker B."/>
            <person name="Young S.K."/>
            <person name="Zeng Q."/>
            <person name="Gargeya S."/>
            <person name="Fitzgerald M."/>
            <person name="Haas B."/>
            <person name="Abouelleil A."/>
            <person name="Alvarado L."/>
            <person name="Arachchi H.M."/>
            <person name="Berlin A.M."/>
            <person name="Chapman S.B."/>
            <person name="Goldberg J."/>
            <person name="Griggs A."/>
            <person name="Gujja S."/>
            <person name="Hansen M."/>
            <person name="Howarth C."/>
            <person name="Imamovic A."/>
            <person name="Larimer J."/>
            <person name="McCowen C."/>
            <person name="Montmayeur A."/>
            <person name="Murphy C."/>
            <person name="Neiman D."/>
            <person name="Pearson M."/>
            <person name="Priest M."/>
            <person name="Roberts A."/>
            <person name="Saif S."/>
            <person name="Shea T."/>
            <person name="Sisk P."/>
            <person name="Sykes S."/>
            <person name="Wortman J."/>
            <person name="Nusbaum C."/>
            <person name="Birren B."/>
        </authorList>
    </citation>
    <scope>NUCLEOTIDE SEQUENCE [LARGE SCALE GENOMIC DNA]</scope>
    <source>
        <strain evidence="2 3">YIT 12062</strain>
    </source>
</reference>
<dbReference type="HOGENOM" id="CLU_056221_4_0_11"/>
<dbReference type="PATRIC" id="fig|742818.3.peg.1731"/>
<evidence type="ECO:0000313" key="2">
    <source>
        <dbReference type="EMBL" id="EJZ83131.1"/>
    </source>
</evidence>
<protein>
    <submittedName>
        <fullName evidence="2">HAD phosphatase, family IIIA</fullName>
    </submittedName>
</protein>
<dbReference type="NCBIfam" id="TIGR01549">
    <property type="entry name" value="HAD-SF-IA-v1"/>
    <property type="match status" value="1"/>
</dbReference>
<dbReference type="NCBIfam" id="TIGR01668">
    <property type="entry name" value="YqeG_hyp_ppase"/>
    <property type="match status" value="1"/>
</dbReference>
<evidence type="ECO:0000313" key="3">
    <source>
        <dbReference type="Proteomes" id="UP000006069"/>
    </source>
</evidence>
<dbReference type="Proteomes" id="UP000006069">
    <property type="component" value="Unassembled WGS sequence"/>
</dbReference>
<dbReference type="AlphaFoldDB" id="K0YI82"/>
<dbReference type="InterPro" id="IPR023214">
    <property type="entry name" value="HAD_sf"/>
</dbReference>
<proteinExistence type="predicted"/>
<evidence type="ECO:0000256" key="1">
    <source>
        <dbReference type="ARBA" id="ARBA00022801"/>
    </source>
</evidence>
<dbReference type="Pfam" id="PF13242">
    <property type="entry name" value="Hydrolase_like"/>
    <property type="match status" value="1"/>
</dbReference>
<name>K0YI82_9ACTN</name>
<dbReference type="InterPro" id="IPR036412">
    <property type="entry name" value="HAD-like_sf"/>
</dbReference>
<dbReference type="eggNOG" id="COG2179">
    <property type="taxonomic scope" value="Bacteria"/>
</dbReference>
<dbReference type="PANTHER" id="PTHR43316">
    <property type="entry name" value="HYDROLASE, HALOACID DELAHOGENASE-RELATED"/>
    <property type="match status" value="1"/>
</dbReference>
<keyword evidence="1" id="KW-0378">Hydrolase</keyword>
<dbReference type="InterPro" id="IPR006439">
    <property type="entry name" value="HAD-SF_hydro_IA"/>
</dbReference>
<comment type="caution">
    <text evidence="2">The sequence shown here is derived from an EMBL/GenBank/DDBJ whole genome shotgun (WGS) entry which is preliminary data.</text>
</comment>